<dbReference type="PANTHER" id="PTHR45847:SF6">
    <property type="entry name" value="FATTY ACID AMIDE HYDROLASE"/>
    <property type="match status" value="1"/>
</dbReference>
<organism evidence="3 4">
    <name type="scientific">Ditylenchus dipsaci</name>
    <dbReference type="NCBI Taxonomy" id="166011"/>
    <lineage>
        <taxon>Eukaryota</taxon>
        <taxon>Metazoa</taxon>
        <taxon>Ecdysozoa</taxon>
        <taxon>Nematoda</taxon>
        <taxon>Chromadorea</taxon>
        <taxon>Rhabditida</taxon>
        <taxon>Tylenchina</taxon>
        <taxon>Tylenchomorpha</taxon>
        <taxon>Sphaerularioidea</taxon>
        <taxon>Anguinidae</taxon>
        <taxon>Anguininae</taxon>
        <taxon>Ditylenchus</taxon>
    </lineage>
</organism>
<sequence length="140" mass="15383">MWPLLTHKERKEALRRSQDQSGNKMLRDALQKDEFNAQTVLMAYSWKALQVQESSIAFVCSNPIFGTTVHPMNALRTPGGSSGGETCLLAAGGTPFGTGNDLAGSLRIPAIFVVLFRSSQRDQDTWLQMHSVFRVVVVSA</sequence>
<dbReference type="PANTHER" id="PTHR45847">
    <property type="entry name" value="FATTY ACID AMIDE HYDROLASE"/>
    <property type="match status" value="1"/>
</dbReference>
<dbReference type="Proteomes" id="UP000887574">
    <property type="component" value="Unplaced"/>
</dbReference>
<dbReference type="Pfam" id="PF01425">
    <property type="entry name" value="Amidase"/>
    <property type="match status" value="1"/>
</dbReference>
<feature type="compositionally biased region" description="Basic and acidic residues" evidence="1">
    <location>
        <begin position="1"/>
        <end position="18"/>
    </location>
</feature>
<evidence type="ECO:0000259" key="2">
    <source>
        <dbReference type="Pfam" id="PF01425"/>
    </source>
</evidence>
<dbReference type="AlphaFoldDB" id="A0A915DA02"/>
<dbReference type="Gene3D" id="3.90.1300.10">
    <property type="entry name" value="Amidase signature (AS) domain"/>
    <property type="match status" value="1"/>
</dbReference>
<dbReference type="SUPFAM" id="SSF75304">
    <property type="entry name" value="Amidase signature (AS) enzymes"/>
    <property type="match status" value="1"/>
</dbReference>
<dbReference type="GO" id="GO:0004040">
    <property type="term" value="F:amidase activity"/>
    <property type="evidence" value="ECO:0007669"/>
    <property type="project" value="TreeGrafter"/>
</dbReference>
<keyword evidence="3" id="KW-1185">Reference proteome</keyword>
<feature type="domain" description="Amidase" evidence="2">
    <location>
        <begin position="50"/>
        <end position="112"/>
    </location>
</feature>
<evidence type="ECO:0000256" key="1">
    <source>
        <dbReference type="SAM" id="MobiDB-lite"/>
    </source>
</evidence>
<dbReference type="InterPro" id="IPR052096">
    <property type="entry name" value="Endocannabinoid_amidase"/>
</dbReference>
<dbReference type="GO" id="GO:0017064">
    <property type="term" value="F:fatty acid amide hydrolase activity"/>
    <property type="evidence" value="ECO:0007669"/>
    <property type="project" value="TreeGrafter"/>
</dbReference>
<dbReference type="GO" id="GO:0009062">
    <property type="term" value="P:fatty acid catabolic process"/>
    <property type="evidence" value="ECO:0007669"/>
    <property type="project" value="TreeGrafter"/>
</dbReference>
<accession>A0A915DA02</accession>
<dbReference type="InterPro" id="IPR036928">
    <property type="entry name" value="AS_sf"/>
</dbReference>
<dbReference type="InterPro" id="IPR023631">
    <property type="entry name" value="Amidase_dom"/>
</dbReference>
<dbReference type="WBParaSite" id="jg1771">
    <property type="protein sequence ID" value="jg1771"/>
    <property type="gene ID" value="jg1771"/>
</dbReference>
<proteinExistence type="predicted"/>
<protein>
    <submittedName>
        <fullName evidence="4">Amidase domain-containing protein</fullName>
    </submittedName>
</protein>
<feature type="region of interest" description="Disordered" evidence="1">
    <location>
        <begin position="1"/>
        <end position="23"/>
    </location>
</feature>
<name>A0A915DA02_9BILA</name>
<evidence type="ECO:0000313" key="4">
    <source>
        <dbReference type="WBParaSite" id="jg1771"/>
    </source>
</evidence>
<evidence type="ECO:0000313" key="3">
    <source>
        <dbReference type="Proteomes" id="UP000887574"/>
    </source>
</evidence>
<reference evidence="4" key="1">
    <citation type="submission" date="2022-11" db="UniProtKB">
        <authorList>
            <consortium name="WormBaseParasite"/>
        </authorList>
    </citation>
    <scope>IDENTIFICATION</scope>
</reference>